<dbReference type="Proteomes" id="UP000593566">
    <property type="component" value="Unassembled WGS sequence"/>
</dbReference>
<protein>
    <submittedName>
        <fullName evidence="1">Uncharacterized protein</fullName>
    </submittedName>
</protein>
<keyword evidence="2" id="KW-1185">Reference proteome</keyword>
<name>A0A8H6CLX8_9LECA</name>
<gene>
    <name evidence="1" type="ORF">HO133_008944</name>
</gene>
<dbReference type="Gene3D" id="3.90.550.10">
    <property type="entry name" value="Spore Coat Polysaccharide Biosynthesis Protein SpsA, Chain A"/>
    <property type="match status" value="1"/>
</dbReference>
<accession>A0A8H6CLX8</accession>
<dbReference type="RefSeq" id="XP_037154633.1">
    <property type="nucleotide sequence ID" value="XM_037299807.1"/>
</dbReference>
<reference evidence="1 2" key="1">
    <citation type="journal article" date="2020" name="Genomics">
        <title>Complete, high-quality genomes from long-read metagenomic sequencing of two wolf lichen thalli reveals enigmatic genome architecture.</title>
        <authorList>
            <person name="McKenzie S.K."/>
            <person name="Walston R.F."/>
            <person name="Allen J.L."/>
        </authorList>
    </citation>
    <scope>NUCLEOTIDE SEQUENCE [LARGE SCALE GENOMIC DNA]</scope>
    <source>
        <strain evidence="1">WasteWater1</strain>
    </source>
</reference>
<dbReference type="EMBL" id="JACCJB010000006">
    <property type="protein sequence ID" value="KAF6226080.1"/>
    <property type="molecule type" value="Genomic_DNA"/>
</dbReference>
<evidence type="ECO:0000313" key="2">
    <source>
        <dbReference type="Proteomes" id="UP000593566"/>
    </source>
</evidence>
<dbReference type="SUPFAM" id="SSF53448">
    <property type="entry name" value="Nucleotide-diphospho-sugar transferases"/>
    <property type="match status" value="1"/>
</dbReference>
<comment type="caution">
    <text evidence="1">The sequence shown here is derived from an EMBL/GenBank/DDBJ whole genome shotgun (WGS) entry which is preliminary data.</text>
</comment>
<organism evidence="1 2">
    <name type="scientific">Letharia lupina</name>
    <dbReference type="NCBI Taxonomy" id="560253"/>
    <lineage>
        <taxon>Eukaryota</taxon>
        <taxon>Fungi</taxon>
        <taxon>Dikarya</taxon>
        <taxon>Ascomycota</taxon>
        <taxon>Pezizomycotina</taxon>
        <taxon>Lecanoromycetes</taxon>
        <taxon>OSLEUM clade</taxon>
        <taxon>Lecanoromycetidae</taxon>
        <taxon>Lecanorales</taxon>
        <taxon>Lecanorineae</taxon>
        <taxon>Parmeliaceae</taxon>
        <taxon>Letharia</taxon>
    </lineage>
</organism>
<dbReference type="InterPro" id="IPR029044">
    <property type="entry name" value="Nucleotide-diphossugar_trans"/>
</dbReference>
<dbReference type="InterPro" id="IPR050587">
    <property type="entry name" value="GNT1/Glycosyltrans_8"/>
</dbReference>
<dbReference type="AlphaFoldDB" id="A0A8H6CLX8"/>
<dbReference type="GeneID" id="59337339"/>
<dbReference type="PANTHER" id="PTHR11183">
    <property type="entry name" value="GLYCOGENIN SUBFAMILY MEMBER"/>
    <property type="match status" value="1"/>
</dbReference>
<evidence type="ECO:0000313" key="1">
    <source>
        <dbReference type="EMBL" id="KAF6226080.1"/>
    </source>
</evidence>
<proteinExistence type="predicted"/>
<sequence>MAEILRAEAATWPESYTRLLAFNQSEYQRVLHLDSDSTVLQSMDKPCLLEPACVEMPPAYWLGFEGRVLSSQLLLLEPSEYEFDRVMSATENAGANDYDMDILNALYQVSAMILPHRRYDLLTGGFRGVDHQKYLEDSQQQWDPYAIMTEAKYMHFSDRPLPKSIRRNRLAVRYQPPTKKGAVAIKKYGSEPIRNFGEGEKRSVTLIYKLDVKIRFECQEEEMAMKNTYFWLISNLSHPKGHKEDPAARIDQ</sequence>